<reference evidence="7 8" key="1">
    <citation type="journal article" date="2016" name="Nat. Commun.">
        <title>Thousands of microbial genomes shed light on interconnected biogeochemical processes in an aquifer system.</title>
        <authorList>
            <person name="Anantharaman K."/>
            <person name="Brown C.T."/>
            <person name="Hug L.A."/>
            <person name="Sharon I."/>
            <person name="Castelle C.J."/>
            <person name="Probst A.J."/>
            <person name="Thomas B.C."/>
            <person name="Singh A."/>
            <person name="Wilkins M.J."/>
            <person name="Karaoz U."/>
            <person name="Brodie E.L."/>
            <person name="Williams K.H."/>
            <person name="Hubbard S.S."/>
            <person name="Banfield J.F."/>
        </authorList>
    </citation>
    <scope>NUCLEOTIDE SEQUENCE [LARGE SCALE GENOMIC DNA]</scope>
</reference>
<proteinExistence type="inferred from homology"/>
<dbReference type="PROSITE" id="PS00360">
    <property type="entry name" value="RIBOSOMAL_S9"/>
    <property type="match status" value="1"/>
</dbReference>
<evidence type="ECO:0000256" key="3">
    <source>
        <dbReference type="ARBA" id="ARBA00023274"/>
    </source>
</evidence>
<feature type="region of interest" description="Disordered" evidence="6">
    <location>
        <begin position="101"/>
        <end position="126"/>
    </location>
</feature>
<dbReference type="Proteomes" id="UP000177088">
    <property type="component" value="Unassembled WGS sequence"/>
</dbReference>
<dbReference type="InterPro" id="IPR014721">
    <property type="entry name" value="Ribsml_uS5_D2-typ_fold_subgr"/>
</dbReference>
<dbReference type="InterPro" id="IPR023035">
    <property type="entry name" value="Ribosomal_uS9_bac/plastid"/>
</dbReference>
<dbReference type="SUPFAM" id="SSF54211">
    <property type="entry name" value="Ribosomal protein S5 domain 2-like"/>
    <property type="match status" value="1"/>
</dbReference>
<evidence type="ECO:0000256" key="1">
    <source>
        <dbReference type="ARBA" id="ARBA00005251"/>
    </source>
</evidence>
<protein>
    <recommendedName>
        <fullName evidence="5">30S ribosomal protein S9</fullName>
    </recommendedName>
</protein>
<dbReference type="GO" id="GO:0003735">
    <property type="term" value="F:structural constituent of ribosome"/>
    <property type="evidence" value="ECO:0007669"/>
    <property type="project" value="InterPro"/>
</dbReference>
<dbReference type="PANTHER" id="PTHR21569:SF1">
    <property type="entry name" value="SMALL RIBOSOMAL SUBUNIT PROTEIN US9M"/>
    <property type="match status" value="1"/>
</dbReference>
<keyword evidence="2 4" id="KW-0689">Ribosomal protein</keyword>
<dbReference type="InterPro" id="IPR020574">
    <property type="entry name" value="Ribosomal_uS9_CS"/>
</dbReference>
<evidence type="ECO:0000256" key="6">
    <source>
        <dbReference type="SAM" id="MobiDB-lite"/>
    </source>
</evidence>
<evidence type="ECO:0000256" key="4">
    <source>
        <dbReference type="RuleBase" id="RU003815"/>
    </source>
</evidence>
<evidence type="ECO:0000256" key="5">
    <source>
        <dbReference type="RuleBase" id="RU003816"/>
    </source>
</evidence>
<dbReference type="AlphaFoldDB" id="A0A1F7U5E2"/>
<dbReference type="Pfam" id="PF00380">
    <property type="entry name" value="Ribosomal_S9"/>
    <property type="match status" value="1"/>
</dbReference>
<organism evidence="7 8">
    <name type="scientific">Candidatus Uhrbacteria bacterium RIFCSPHIGHO2_02_FULL_60_10</name>
    <dbReference type="NCBI Taxonomy" id="1802392"/>
    <lineage>
        <taxon>Bacteria</taxon>
        <taxon>Candidatus Uhriibacteriota</taxon>
    </lineage>
</organism>
<dbReference type="Gene3D" id="3.30.230.10">
    <property type="match status" value="1"/>
</dbReference>
<dbReference type="GO" id="GO:0003723">
    <property type="term" value="F:RNA binding"/>
    <property type="evidence" value="ECO:0007669"/>
    <property type="project" value="TreeGrafter"/>
</dbReference>
<dbReference type="NCBIfam" id="NF001099">
    <property type="entry name" value="PRK00132.1"/>
    <property type="match status" value="1"/>
</dbReference>
<dbReference type="GO" id="GO:0006412">
    <property type="term" value="P:translation"/>
    <property type="evidence" value="ECO:0007669"/>
    <property type="project" value="InterPro"/>
</dbReference>
<feature type="compositionally biased region" description="Basic and acidic residues" evidence="6">
    <location>
        <begin position="102"/>
        <end position="111"/>
    </location>
</feature>
<dbReference type="InterPro" id="IPR020568">
    <property type="entry name" value="Ribosomal_Su5_D2-typ_SF"/>
</dbReference>
<sequence length="126" mass="14231">MLAIGRRKSAIAQVKLWLDGKNEIVVNDKQHQVYFPVAELQTVLWAPLKAVGLDGQVRIVVETYGGGLRGQAEATRLGISRALLKLNANYRKTLKKLGFLTRDPREKERKKPGLKRARKGSQWAKR</sequence>
<dbReference type="PANTHER" id="PTHR21569">
    <property type="entry name" value="RIBOSOMAL PROTEIN S9"/>
    <property type="match status" value="1"/>
</dbReference>
<gene>
    <name evidence="7" type="ORF">A3C96_03235</name>
</gene>
<comment type="caution">
    <text evidence="7">The sequence shown here is derived from an EMBL/GenBank/DDBJ whole genome shotgun (WGS) entry which is preliminary data.</text>
</comment>
<name>A0A1F7U5E2_9BACT</name>
<dbReference type="EMBL" id="MGEA01000057">
    <property type="protein sequence ID" value="OGL73496.1"/>
    <property type="molecule type" value="Genomic_DNA"/>
</dbReference>
<dbReference type="InterPro" id="IPR000754">
    <property type="entry name" value="Ribosomal_uS9"/>
</dbReference>
<evidence type="ECO:0000256" key="2">
    <source>
        <dbReference type="ARBA" id="ARBA00022980"/>
    </source>
</evidence>
<comment type="similarity">
    <text evidence="1 4">Belongs to the universal ribosomal protein uS9 family.</text>
</comment>
<keyword evidence="3 4" id="KW-0687">Ribonucleoprotein</keyword>
<evidence type="ECO:0000313" key="7">
    <source>
        <dbReference type="EMBL" id="OGL73496.1"/>
    </source>
</evidence>
<evidence type="ECO:0000313" key="8">
    <source>
        <dbReference type="Proteomes" id="UP000177088"/>
    </source>
</evidence>
<dbReference type="GO" id="GO:0022627">
    <property type="term" value="C:cytosolic small ribosomal subunit"/>
    <property type="evidence" value="ECO:0007669"/>
    <property type="project" value="TreeGrafter"/>
</dbReference>
<feature type="compositionally biased region" description="Basic residues" evidence="6">
    <location>
        <begin position="112"/>
        <end position="126"/>
    </location>
</feature>
<accession>A0A1F7U5E2</accession>
<dbReference type="FunFam" id="3.30.230.10:FF:000001">
    <property type="entry name" value="30S ribosomal protein S9"/>
    <property type="match status" value="1"/>
</dbReference>